<dbReference type="EMBL" id="JADPUN010000422">
    <property type="protein sequence ID" value="MBF9135294.1"/>
    <property type="molecule type" value="Genomic_DNA"/>
</dbReference>
<dbReference type="Proteomes" id="UP000638560">
    <property type="component" value="Unassembled WGS sequence"/>
</dbReference>
<name>A0ABS0HAW3_9ACTN</name>
<evidence type="ECO:0000313" key="3">
    <source>
        <dbReference type="Proteomes" id="UP000638560"/>
    </source>
</evidence>
<accession>A0ABS0HAW3</accession>
<sequence>MRSGVIVDPDAYLTRAQAVMLTGVPSSTIAHWRARGWLTPDGERRHLRTRAGARSWLEYHLGDLVDAERHTRSSRNSPRNWRRGRVEERSAA</sequence>
<comment type="caution">
    <text evidence="2">The sequence shown here is derived from an EMBL/GenBank/DDBJ whole genome shotgun (WGS) entry which is preliminary data.</text>
</comment>
<reference evidence="2 3" key="1">
    <citation type="submission" date="2020-11" db="EMBL/GenBank/DDBJ databases">
        <title>A novel isolate from a Black sea contaminated sediment with potential to produce alkanes: Plantactinospora alkalitolerans sp. nov.</title>
        <authorList>
            <person name="Carro L."/>
            <person name="Veyisoglu A."/>
            <person name="Guven K."/>
            <person name="Schumann P."/>
            <person name="Klenk H.-P."/>
            <person name="Sahin N."/>
        </authorList>
    </citation>
    <scope>NUCLEOTIDE SEQUENCE [LARGE SCALE GENOMIC DNA]</scope>
    <source>
        <strain evidence="2 3">S1510</strain>
    </source>
</reference>
<protein>
    <submittedName>
        <fullName evidence="2">Uncharacterized protein</fullName>
    </submittedName>
</protein>
<feature type="region of interest" description="Disordered" evidence="1">
    <location>
        <begin position="68"/>
        <end position="92"/>
    </location>
</feature>
<proteinExistence type="predicted"/>
<evidence type="ECO:0000256" key="1">
    <source>
        <dbReference type="SAM" id="MobiDB-lite"/>
    </source>
</evidence>
<gene>
    <name evidence="2" type="ORF">I0C86_41320</name>
</gene>
<evidence type="ECO:0000313" key="2">
    <source>
        <dbReference type="EMBL" id="MBF9135294.1"/>
    </source>
</evidence>
<dbReference type="RefSeq" id="WP_196206750.1">
    <property type="nucleotide sequence ID" value="NZ_JADPUN010000422.1"/>
</dbReference>
<keyword evidence="3" id="KW-1185">Reference proteome</keyword>
<organism evidence="2 3">
    <name type="scientific">Plantactinospora alkalitolerans</name>
    <dbReference type="NCBI Taxonomy" id="2789879"/>
    <lineage>
        <taxon>Bacteria</taxon>
        <taxon>Bacillati</taxon>
        <taxon>Actinomycetota</taxon>
        <taxon>Actinomycetes</taxon>
        <taxon>Micromonosporales</taxon>
        <taxon>Micromonosporaceae</taxon>
        <taxon>Plantactinospora</taxon>
    </lineage>
</organism>